<organism evidence="3 4">
    <name type="scientific">Liquorilactobacillus uvarum DSM 19971</name>
    <dbReference type="NCBI Taxonomy" id="1423812"/>
    <lineage>
        <taxon>Bacteria</taxon>
        <taxon>Bacillati</taxon>
        <taxon>Bacillota</taxon>
        <taxon>Bacilli</taxon>
        <taxon>Lactobacillales</taxon>
        <taxon>Lactobacillaceae</taxon>
        <taxon>Liquorilactobacillus</taxon>
    </lineage>
</organism>
<dbReference type="Proteomes" id="UP000051155">
    <property type="component" value="Unassembled WGS sequence"/>
</dbReference>
<dbReference type="Pfam" id="PF13561">
    <property type="entry name" value="adh_short_C2"/>
    <property type="match status" value="1"/>
</dbReference>
<dbReference type="PRINTS" id="PR00081">
    <property type="entry name" value="GDHRDH"/>
</dbReference>
<dbReference type="SUPFAM" id="SSF51735">
    <property type="entry name" value="NAD(P)-binding Rossmann-fold domains"/>
    <property type="match status" value="1"/>
</dbReference>
<sequence length="249" mass="26661">MAGRLEGKVAIITGGVAGIDLGIAECYVREGACVVLTANHNVKGGETAVHKFGSKKALFVQQDVSKEKDWQKVIEETLAKFHKLDILVNNAGICGKLVPIEEEELSDWQQVIDVNLTGNFLGVKAAIQAMKKTNNSKGSIINISSDASLVGFPFAPAYSPSKGGTRLLAHSAALSLAHRKIEIRVNSVHPGWIDTPMVPKDIYEQIIPEIPVGHVGKPKDVGELCVYLGSDESNYVTGSEFTVDGGIRA</sequence>
<dbReference type="AlphaFoldDB" id="A0A0R1PWZ9"/>
<protein>
    <submittedName>
        <fullName evidence="3">3-oxoacyl-ACP reductase</fullName>
    </submittedName>
</protein>
<dbReference type="EMBL" id="AZEG01000016">
    <property type="protein sequence ID" value="KRL37063.1"/>
    <property type="molecule type" value="Genomic_DNA"/>
</dbReference>
<dbReference type="RefSeq" id="WP_057737603.1">
    <property type="nucleotide sequence ID" value="NZ_AZEG01000016.1"/>
</dbReference>
<evidence type="ECO:0000256" key="2">
    <source>
        <dbReference type="ARBA" id="ARBA00023002"/>
    </source>
</evidence>
<dbReference type="FunFam" id="3.40.50.720:FF:000084">
    <property type="entry name" value="Short-chain dehydrogenase reductase"/>
    <property type="match status" value="1"/>
</dbReference>
<dbReference type="InterPro" id="IPR036291">
    <property type="entry name" value="NAD(P)-bd_dom_sf"/>
</dbReference>
<evidence type="ECO:0000313" key="3">
    <source>
        <dbReference type="EMBL" id="KRL37063.1"/>
    </source>
</evidence>
<gene>
    <name evidence="3" type="ORF">FD20_GL000663</name>
</gene>
<evidence type="ECO:0000313" key="4">
    <source>
        <dbReference type="Proteomes" id="UP000051155"/>
    </source>
</evidence>
<keyword evidence="4" id="KW-1185">Reference proteome</keyword>
<dbReference type="Gene3D" id="3.40.50.720">
    <property type="entry name" value="NAD(P)-binding Rossmann-like Domain"/>
    <property type="match status" value="1"/>
</dbReference>
<dbReference type="STRING" id="1423812.FD20_GL000663"/>
<comment type="similarity">
    <text evidence="1">Belongs to the short-chain dehydrogenases/reductases (SDR) family.</text>
</comment>
<dbReference type="PATRIC" id="fig|1423812.3.peg.722"/>
<dbReference type="PRINTS" id="PR00080">
    <property type="entry name" value="SDRFAMILY"/>
</dbReference>
<dbReference type="InterPro" id="IPR002347">
    <property type="entry name" value="SDR_fam"/>
</dbReference>
<keyword evidence="2" id="KW-0560">Oxidoreductase</keyword>
<proteinExistence type="inferred from homology"/>
<reference evidence="3 4" key="1">
    <citation type="journal article" date="2015" name="Genome Announc.">
        <title>Expanding the biotechnology potential of lactobacilli through comparative genomics of 213 strains and associated genera.</title>
        <authorList>
            <person name="Sun Z."/>
            <person name="Harris H.M."/>
            <person name="McCann A."/>
            <person name="Guo C."/>
            <person name="Argimon S."/>
            <person name="Zhang W."/>
            <person name="Yang X."/>
            <person name="Jeffery I.B."/>
            <person name="Cooney J.C."/>
            <person name="Kagawa T.F."/>
            <person name="Liu W."/>
            <person name="Song Y."/>
            <person name="Salvetti E."/>
            <person name="Wrobel A."/>
            <person name="Rasinkangas P."/>
            <person name="Parkhill J."/>
            <person name="Rea M.C."/>
            <person name="O'Sullivan O."/>
            <person name="Ritari J."/>
            <person name="Douillard F.P."/>
            <person name="Paul Ross R."/>
            <person name="Yang R."/>
            <person name="Briner A.E."/>
            <person name="Felis G.E."/>
            <person name="de Vos W.M."/>
            <person name="Barrangou R."/>
            <person name="Klaenhammer T.R."/>
            <person name="Caufield P.W."/>
            <person name="Cui Y."/>
            <person name="Zhang H."/>
            <person name="O'Toole P.W."/>
        </authorList>
    </citation>
    <scope>NUCLEOTIDE SEQUENCE [LARGE SCALE GENOMIC DNA]</scope>
    <source>
        <strain evidence="3 4">DSM 19971</strain>
    </source>
</reference>
<comment type="caution">
    <text evidence="3">The sequence shown here is derived from an EMBL/GenBank/DDBJ whole genome shotgun (WGS) entry which is preliminary data.</text>
</comment>
<dbReference type="GO" id="GO:0008206">
    <property type="term" value="P:bile acid metabolic process"/>
    <property type="evidence" value="ECO:0007669"/>
    <property type="project" value="UniProtKB-ARBA"/>
</dbReference>
<dbReference type="PANTHER" id="PTHR42760">
    <property type="entry name" value="SHORT-CHAIN DEHYDROGENASES/REDUCTASES FAMILY MEMBER"/>
    <property type="match status" value="1"/>
</dbReference>
<dbReference type="GO" id="GO:0016616">
    <property type="term" value="F:oxidoreductase activity, acting on the CH-OH group of donors, NAD or NADP as acceptor"/>
    <property type="evidence" value="ECO:0007669"/>
    <property type="project" value="TreeGrafter"/>
</dbReference>
<name>A0A0R1PWZ9_9LACO</name>
<evidence type="ECO:0000256" key="1">
    <source>
        <dbReference type="ARBA" id="ARBA00006484"/>
    </source>
</evidence>
<accession>A0A0R1PWZ9</accession>
<dbReference type="OrthoDB" id="9805904at2"/>